<keyword evidence="4" id="KW-0804">Transcription</keyword>
<feature type="compositionally biased region" description="Low complexity" evidence="6">
    <location>
        <begin position="188"/>
        <end position="205"/>
    </location>
</feature>
<evidence type="ECO:0000313" key="9">
    <source>
        <dbReference type="Proteomes" id="UP001212997"/>
    </source>
</evidence>
<keyword evidence="2" id="KW-0805">Transcription regulation</keyword>
<dbReference type="SUPFAM" id="SSF57701">
    <property type="entry name" value="Zn2/Cys6 DNA-binding domain"/>
    <property type="match status" value="1"/>
</dbReference>
<protein>
    <recommendedName>
        <fullName evidence="7">Zn(2)-C6 fungal-type domain-containing protein</fullName>
    </recommendedName>
</protein>
<name>A0AAD5UTI3_9APHY</name>
<keyword evidence="3" id="KW-0238">DNA-binding</keyword>
<dbReference type="Pfam" id="PF00172">
    <property type="entry name" value="Zn_clus"/>
    <property type="match status" value="1"/>
</dbReference>
<comment type="caution">
    <text evidence="8">The sequence shown here is derived from an EMBL/GenBank/DDBJ whole genome shotgun (WGS) entry which is preliminary data.</text>
</comment>
<dbReference type="GO" id="GO:0008270">
    <property type="term" value="F:zinc ion binding"/>
    <property type="evidence" value="ECO:0007669"/>
    <property type="project" value="InterPro"/>
</dbReference>
<evidence type="ECO:0000256" key="1">
    <source>
        <dbReference type="ARBA" id="ARBA00004123"/>
    </source>
</evidence>
<evidence type="ECO:0000313" key="8">
    <source>
        <dbReference type="EMBL" id="KAJ3477364.1"/>
    </source>
</evidence>
<dbReference type="PANTHER" id="PTHR31845">
    <property type="entry name" value="FINGER DOMAIN PROTEIN, PUTATIVE-RELATED"/>
    <property type="match status" value="1"/>
</dbReference>
<dbReference type="Gene3D" id="4.10.240.10">
    <property type="entry name" value="Zn(2)-C6 fungal-type DNA-binding domain"/>
    <property type="match status" value="1"/>
</dbReference>
<dbReference type="GO" id="GO:0005634">
    <property type="term" value="C:nucleus"/>
    <property type="evidence" value="ECO:0007669"/>
    <property type="project" value="UniProtKB-SubCell"/>
</dbReference>
<evidence type="ECO:0000256" key="3">
    <source>
        <dbReference type="ARBA" id="ARBA00023125"/>
    </source>
</evidence>
<dbReference type="CDD" id="cd00067">
    <property type="entry name" value="GAL4"/>
    <property type="match status" value="1"/>
</dbReference>
<dbReference type="PROSITE" id="PS00463">
    <property type="entry name" value="ZN2_CY6_FUNGAL_1"/>
    <property type="match status" value="1"/>
</dbReference>
<dbReference type="PANTHER" id="PTHR31845:SF19">
    <property type="entry name" value="TRANSCRIPTION FACTOR DOMAIN-CONTAINING PROTEIN"/>
    <property type="match status" value="1"/>
</dbReference>
<feature type="region of interest" description="Disordered" evidence="6">
    <location>
        <begin position="1"/>
        <end position="25"/>
    </location>
</feature>
<gene>
    <name evidence="8" type="ORF">NLI96_g10513</name>
</gene>
<evidence type="ECO:0000256" key="4">
    <source>
        <dbReference type="ARBA" id="ARBA00023163"/>
    </source>
</evidence>
<keyword evidence="5" id="KW-0539">Nucleus</keyword>
<dbReference type="CDD" id="cd12148">
    <property type="entry name" value="fungal_TF_MHR"/>
    <property type="match status" value="1"/>
</dbReference>
<dbReference type="SMART" id="SM00066">
    <property type="entry name" value="GAL4"/>
    <property type="match status" value="1"/>
</dbReference>
<dbReference type="GO" id="GO:0000976">
    <property type="term" value="F:transcription cis-regulatory region binding"/>
    <property type="evidence" value="ECO:0007669"/>
    <property type="project" value="TreeGrafter"/>
</dbReference>
<dbReference type="InterPro" id="IPR036864">
    <property type="entry name" value="Zn2-C6_fun-type_DNA-bd_sf"/>
</dbReference>
<feature type="region of interest" description="Disordered" evidence="6">
    <location>
        <begin position="88"/>
        <end position="162"/>
    </location>
</feature>
<feature type="region of interest" description="Disordered" evidence="6">
    <location>
        <begin position="185"/>
        <end position="222"/>
    </location>
</feature>
<evidence type="ECO:0000256" key="2">
    <source>
        <dbReference type="ARBA" id="ARBA00023015"/>
    </source>
</evidence>
<dbReference type="InterPro" id="IPR051089">
    <property type="entry name" value="prtT"/>
</dbReference>
<comment type="subcellular location">
    <subcellularLocation>
        <location evidence="1">Nucleus</location>
    </subcellularLocation>
</comment>
<reference evidence="8" key="1">
    <citation type="submission" date="2022-07" db="EMBL/GenBank/DDBJ databases">
        <title>Genome Sequence of Physisporinus lineatus.</title>
        <authorList>
            <person name="Buettner E."/>
        </authorList>
    </citation>
    <scope>NUCLEOTIDE SEQUENCE</scope>
    <source>
        <strain evidence="8">VT162</strain>
    </source>
</reference>
<sequence length="371" mass="41456">MFPTPTQQPTIQDQQQPKPTTKPPVIRGARACTVCRAAKMKCVGGEENVKPCQRCKRTGVECIFEKHRRGRKPGSKLSEASRVLRHLEKGLSDAKAKSQQAASSQLSRPDAQSAIERFPNNELPPLNIPPDYEPGPSHKSHNQPSHPMDVDESQEDDPEKRGEGLYPAQLIRKAQNERTSFFKTILNPEPSSDAAPASSSSRPTAEMVHAPSAPPRSHTPCTPPVQVIAPIDPSELKDPIASGLIDERQAVVFFDLFFLRLNPFINLFDPALHTVQYVRSHCPFLFSTIIMACCKFFQPELYPRALQVANAYALRAFAENWKRIEVVQAFACLTYWKEPHDTRTWTYIGFFTGSGETGKGRFWSFLSTIGA</sequence>
<dbReference type="EMBL" id="JANAWD010000602">
    <property type="protein sequence ID" value="KAJ3477364.1"/>
    <property type="molecule type" value="Genomic_DNA"/>
</dbReference>
<feature type="domain" description="Zn(2)-C6 fungal-type" evidence="7">
    <location>
        <begin position="31"/>
        <end position="64"/>
    </location>
</feature>
<dbReference type="Proteomes" id="UP001212997">
    <property type="component" value="Unassembled WGS sequence"/>
</dbReference>
<organism evidence="8 9">
    <name type="scientific">Meripilus lineatus</name>
    <dbReference type="NCBI Taxonomy" id="2056292"/>
    <lineage>
        <taxon>Eukaryota</taxon>
        <taxon>Fungi</taxon>
        <taxon>Dikarya</taxon>
        <taxon>Basidiomycota</taxon>
        <taxon>Agaricomycotina</taxon>
        <taxon>Agaricomycetes</taxon>
        <taxon>Polyporales</taxon>
        <taxon>Meripilaceae</taxon>
        <taxon>Meripilus</taxon>
    </lineage>
</organism>
<keyword evidence="9" id="KW-1185">Reference proteome</keyword>
<proteinExistence type="predicted"/>
<dbReference type="InterPro" id="IPR001138">
    <property type="entry name" value="Zn2Cys6_DnaBD"/>
</dbReference>
<dbReference type="PROSITE" id="PS50048">
    <property type="entry name" value="ZN2_CY6_FUNGAL_2"/>
    <property type="match status" value="1"/>
</dbReference>
<feature type="region of interest" description="Disordered" evidence="6">
    <location>
        <begin position="64"/>
        <end position="83"/>
    </location>
</feature>
<dbReference type="GO" id="GO:0000981">
    <property type="term" value="F:DNA-binding transcription factor activity, RNA polymerase II-specific"/>
    <property type="evidence" value="ECO:0007669"/>
    <property type="project" value="InterPro"/>
</dbReference>
<feature type="compositionally biased region" description="Low complexity" evidence="6">
    <location>
        <begin position="1"/>
        <end position="19"/>
    </location>
</feature>
<accession>A0AAD5UTI3</accession>
<evidence type="ECO:0000256" key="6">
    <source>
        <dbReference type="SAM" id="MobiDB-lite"/>
    </source>
</evidence>
<dbReference type="AlphaFoldDB" id="A0AAD5UTI3"/>
<evidence type="ECO:0000256" key="5">
    <source>
        <dbReference type="ARBA" id="ARBA00023242"/>
    </source>
</evidence>
<evidence type="ECO:0000259" key="7">
    <source>
        <dbReference type="PROSITE" id="PS50048"/>
    </source>
</evidence>